<dbReference type="PANTHER" id="PTHR12631">
    <property type="entry name" value="ALPHA-L-IDURONIDASE"/>
    <property type="match status" value="1"/>
</dbReference>
<name>X0SV72_9ZZZZ</name>
<evidence type="ECO:0000259" key="1">
    <source>
        <dbReference type="Pfam" id="PF05048"/>
    </source>
</evidence>
<dbReference type="PANTHER" id="PTHR12631:SF10">
    <property type="entry name" value="BETA-XYLOSIDASE-LIKE PROTEIN-RELATED"/>
    <property type="match status" value="1"/>
</dbReference>
<reference evidence="2" key="1">
    <citation type="journal article" date="2014" name="Front. Microbiol.">
        <title>High frequency of phylogenetically diverse reductive dehalogenase-homologous genes in deep subseafloor sedimentary metagenomes.</title>
        <authorList>
            <person name="Kawai M."/>
            <person name="Futagami T."/>
            <person name="Toyoda A."/>
            <person name="Takaki Y."/>
            <person name="Nishi S."/>
            <person name="Hori S."/>
            <person name="Arai W."/>
            <person name="Tsubouchi T."/>
            <person name="Morono Y."/>
            <person name="Uchiyama I."/>
            <person name="Ito T."/>
            <person name="Fujiyama A."/>
            <person name="Inagaki F."/>
            <person name="Takami H."/>
        </authorList>
    </citation>
    <scope>NUCLEOTIDE SEQUENCE</scope>
    <source>
        <strain evidence="2">Expedition CK06-06</strain>
    </source>
</reference>
<dbReference type="InterPro" id="IPR011050">
    <property type="entry name" value="Pectin_lyase_fold/virulence"/>
</dbReference>
<accession>X0SV72</accession>
<sequence length="471" mass="50521">LESAGVGDTITFDPLVFPPDDPAVIYPQSKLPAICQPRTRITIDGSNAGVVIDGRDVPGRWSNGLQIYTNSCVVMGLQVVNFTGAGIQACDARYVTIGGDPNIGSGPNGQGNLISGNRVGVLLCDSCESNVITGNFIGVALDGSPWGNTRPGILIQGGVRGTQIGPGNIIANNGVGIEITGSEAFGNTIVENQFGSNLCGSISLSEAANNGIKPPSISASSQDLLEGLACPGCEVHVYSTTTLEGERYLGSTIASLDGAFRYVAESAPVEQALIAYCTDPQGNSSAFSFPQKCIEIQGGHECAFTGISAKQSPDLEDNRIGGHIHGLWEVPDPLEAYADHIVELGLKQFRLSLNSMDVATIRWDKPELIVDPNHDAFIDKLVENGIEVTCVLIFWDKDTHNQGGTVPSPRFTTDDEVERWLDYVARIVSHFRGRVERFEIWNEPNNPGIQRIEPEDYISLIKRTVPTIRNA</sequence>
<gene>
    <name evidence="2" type="ORF">S01H1_07093</name>
</gene>
<feature type="non-terminal residue" evidence="2">
    <location>
        <position position="471"/>
    </location>
</feature>
<dbReference type="SUPFAM" id="SSF51126">
    <property type="entry name" value="Pectin lyase-like"/>
    <property type="match status" value="1"/>
</dbReference>
<dbReference type="InterPro" id="IPR012334">
    <property type="entry name" value="Pectin_lyas_fold"/>
</dbReference>
<dbReference type="SUPFAM" id="SSF51445">
    <property type="entry name" value="(Trans)glycosidases"/>
    <property type="match status" value="1"/>
</dbReference>
<evidence type="ECO:0000313" key="2">
    <source>
        <dbReference type="EMBL" id="GAF85078.1"/>
    </source>
</evidence>
<comment type="caution">
    <text evidence="2">The sequence shown here is derived from an EMBL/GenBank/DDBJ whole genome shotgun (WGS) entry which is preliminary data.</text>
</comment>
<feature type="domain" description="Periplasmic copper-binding protein NosD beta helix" evidence="1">
    <location>
        <begin position="110"/>
        <end position="197"/>
    </location>
</feature>
<protein>
    <recommendedName>
        <fullName evidence="1">Periplasmic copper-binding protein NosD beta helix domain-containing protein</fullName>
    </recommendedName>
</protein>
<dbReference type="InterPro" id="IPR051923">
    <property type="entry name" value="Glycosyl_Hydrolase_39"/>
</dbReference>
<feature type="non-terminal residue" evidence="2">
    <location>
        <position position="1"/>
    </location>
</feature>
<proteinExistence type="predicted"/>
<organism evidence="2">
    <name type="scientific">marine sediment metagenome</name>
    <dbReference type="NCBI Taxonomy" id="412755"/>
    <lineage>
        <taxon>unclassified sequences</taxon>
        <taxon>metagenomes</taxon>
        <taxon>ecological metagenomes</taxon>
    </lineage>
</organism>
<dbReference type="InterPro" id="IPR007742">
    <property type="entry name" value="NosD_dom"/>
</dbReference>
<dbReference type="AlphaFoldDB" id="X0SV72"/>
<dbReference type="Pfam" id="PF05048">
    <property type="entry name" value="NosD"/>
    <property type="match status" value="1"/>
</dbReference>
<dbReference type="Gene3D" id="3.20.20.80">
    <property type="entry name" value="Glycosidases"/>
    <property type="match status" value="1"/>
</dbReference>
<dbReference type="InterPro" id="IPR017853">
    <property type="entry name" value="GH"/>
</dbReference>
<dbReference type="EMBL" id="BARS01003659">
    <property type="protein sequence ID" value="GAF85078.1"/>
    <property type="molecule type" value="Genomic_DNA"/>
</dbReference>
<dbReference type="GO" id="GO:0004553">
    <property type="term" value="F:hydrolase activity, hydrolyzing O-glycosyl compounds"/>
    <property type="evidence" value="ECO:0007669"/>
    <property type="project" value="TreeGrafter"/>
</dbReference>
<dbReference type="Gene3D" id="2.160.20.10">
    <property type="entry name" value="Single-stranded right-handed beta-helix, Pectin lyase-like"/>
    <property type="match status" value="1"/>
</dbReference>